<proteinExistence type="predicted"/>
<dbReference type="EMBL" id="JARKIB010000176">
    <property type="protein sequence ID" value="KAJ7727899.1"/>
    <property type="molecule type" value="Genomic_DNA"/>
</dbReference>
<feature type="region of interest" description="Disordered" evidence="1">
    <location>
        <begin position="169"/>
        <end position="195"/>
    </location>
</feature>
<dbReference type="AlphaFoldDB" id="A0AAD7MRP8"/>
<evidence type="ECO:0000256" key="1">
    <source>
        <dbReference type="SAM" id="MobiDB-lite"/>
    </source>
</evidence>
<feature type="signal peptide" evidence="2">
    <location>
        <begin position="1"/>
        <end position="21"/>
    </location>
</feature>
<accession>A0AAD7MRP8</accession>
<comment type="caution">
    <text evidence="3">The sequence shown here is derived from an EMBL/GenBank/DDBJ whole genome shotgun (WGS) entry which is preliminary data.</text>
</comment>
<feature type="compositionally biased region" description="Low complexity" evidence="1">
    <location>
        <begin position="169"/>
        <end position="179"/>
    </location>
</feature>
<evidence type="ECO:0000313" key="3">
    <source>
        <dbReference type="EMBL" id="KAJ7727899.1"/>
    </source>
</evidence>
<name>A0AAD7MRP8_9AGAR</name>
<feature type="chain" id="PRO_5042003029" evidence="2">
    <location>
        <begin position="22"/>
        <end position="221"/>
    </location>
</feature>
<dbReference type="Proteomes" id="UP001215598">
    <property type="component" value="Unassembled WGS sequence"/>
</dbReference>
<keyword evidence="4" id="KW-1185">Reference proteome</keyword>
<organism evidence="3 4">
    <name type="scientific">Mycena metata</name>
    <dbReference type="NCBI Taxonomy" id="1033252"/>
    <lineage>
        <taxon>Eukaryota</taxon>
        <taxon>Fungi</taxon>
        <taxon>Dikarya</taxon>
        <taxon>Basidiomycota</taxon>
        <taxon>Agaricomycotina</taxon>
        <taxon>Agaricomycetes</taxon>
        <taxon>Agaricomycetidae</taxon>
        <taxon>Agaricales</taxon>
        <taxon>Marasmiineae</taxon>
        <taxon>Mycenaceae</taxon>
        <taxon>Mycena</taxon>
    </lineage>
</organism>
<evidence type="ECO:0000256" key="2">
    <source>
        <dbReference type="SAM" id="SignalP"/>
    </source>
</evidence>
<reference evidence="3" key="1">
    <citation type="submission" date="2023-03" db="EMBL/GenBank/DDBJ databases">
        <title>Massive genome expansion in bonnet fungi (Mycena s.s.) driven by repeated elements and novel gene families across ecological guilds.</title>
        <authorList>
            <consortium name="Lawrence Berkeley National Laboratory"/>
            <person name="Harder C.B."/>
            <person name="Miyauchi S."/>
            <person name="Viragh M."/>
            <person name="Kuo A."/>
            <person name="Thoen E."/>
            <person name="Andreopoulos B."/>
            <person name="Lu D."/>
            <person name="Skrede I."/>
            <person name="Drula E."/>
            <person name="Henrissat B."/>
            <person name="Morin E."/>
            <person name="Kohler A."/>
            <person name="Barry K."/>
            <person name="LaButti K."/>
            <person name="Morin E."/>
            <person name="Salamov A."/>
            <person name="Lipzen A."/>
            <person name="Mereny Z."/>
            <person name="Hegedus B."/>
            <person name="Baldrian P."/>
            <person name="Stursova M."/>
            <person name="Weitz H."/>
            <person name="Taylor A."/>
            <person name="Grigoriev I.V."/>
            <person name="Nagy L.G."/>
            <person name="Martin F."/>
            <person name="Kauserud H."/>
        </authorList>
    </citation>
    <scope>NUCLEOTIDE SEQUENCE</scope>
    <source>
        <strain evidence="3">CBHHK182m</strain>
    </source>
</reference>
<sequence>MTLRSLPLILCALSAVHLVLGATRPRLGLAGAHVPRQINIPNPPQCDSSCDPINTIAQQSCPITECCTPLFQSGYFECLKCVGIADNATTADFALAQTDLDDFTIACSKEGFALPELTLPGQNPNRTLATASGVSGVPSSAKSISQITVSSLPSGILNSNSLPATSTISQKTVTSVPTQSSPPSPAGPTTSASTTPNAAVHHFTGLGMAFLGVVVTAGMMF</sequence>
<gene>
    <name evidence="3" type="ORF">B0H16DRAFT_246522</name>
</gene>
<keyword evidence="2" id="KW-0732">Signal</keyword>
<protein>
    <submittedName>
        <fullName evidence="3">Uncharacterized protein</fullName>
    </submittedName>
</protein>
<evidence type="ECO:0000313" key="4">
    <source>
        <dbReference type="Proteomes" id="UP001215598"/>
    </source>
</evidence>